<proteinExistence type="predicted"/>
<evidence type="ECO:0000313" key="3">
    <source>
        <dbReference type="EMBL" id="HEC07106.1"/>
    </source>
</evidence>
<dbReference type="SMART" id="SM00450">
    <property type="entry name" value="RHOD"/>
    <property type="match status" value="1"/>
</dbReference>
<dbReference type="PROSITE" id="PS50206">
    <property type="entry name" value="RHODANESE_3"/>
    <property type="match status" value="1"/>
</dbReference>
<dbReference type="AlphaFoldDB" id="A0A831RU58"/>
<evidence type="ECO:0000259" key="2">
    <source>
        <dbReference type="PROSITE" id="PS50206"/>
    </source>
</evidence>
<dbReference type="SUPFAM" id="SSF52821">
    <property type="entry name" value="Rhodanese/Cell cycle control phosphatase"/>
    <property type="match status" value="1"/>
</dbReference>
<dbReference type="EMBL" id="DRLF01000332">
    <property type="protein sequence ID" value="HEC07106.1"/>
    <property type="molecule type" value="Genomic_DNA"/>
</dbReference>
<dbReference type="InterPro" id="IPR001763">
    <property type="entry name" value="Rhodanese-like_dom"/>
</dbReference>
<feature type="chain" id="PRO_5032515635" evidence="1">
    <location>
        <begin position="22"/>
        <end position="243"/>
    </location>
</feature>
<organism evidence="3">
    <name type="scientific">Thiolapillus brandeum</name>
    <dbReference type="NCBI Taxonomy" id="1076588"/>
    <lineage>
        <taxon>Bacteria</taxon>
        <taxon>Pseudomonadati</taxon>
        <taxon>Pseudomonadota</taxon>
        <taxon>Gammaproteobacteria</taxon>
        <taxon>Chromatiales</taxon>
        <taxon>Sedimenticolaceae</taxon>
        <taxon>Thiolapillus</taxon>
    </lineage>
</organism>
<reference evidence="3" key="1">
    <citation type="journal article" date="2020" name="mSystems">
        <title>Genome- and Community-Level Interaction Insights into Carbon Utilization and Element Cycling Functions of Hydrothermarchaeota in Hydrothermal Sediment.</title>
        <authorList>
            <person name="Zhou Z."/>
            <person name="Liu Y."/>
            <person name="Xu W."/>
            <person name="Pan J."/>
            <person name="Luo Z.H."/>
            <person name="Li M."/>
        </authorList>
    </citation>
    <scope>NUCLEOTIDE SEQUENCE [LARGE SCALE GENOMIC DNA]</scope>
    <source>
        <strain evidence="3">HyVt-458</strain>
    </source>
</reference>
<dbReference type="Proteomes" id="UP000886339">
    <property type="component" value="Unassembled WGS sequence"/>
</dbReference>
<evidence type="ECO:0000256" key="1">
    <source>
        <dbReference type="SAM" id="SignalP"/>
    </source>
</evidence>
<dbReference type="Gene3D" id="3.40.250.10">
    <property type="entry name" value="Rhodanese-like domain"/>
    <property type="match status" value="1"/>
</dbReference>
<dbReference type="InterPro" id="IPR036873">
    <property type="entry name" value="Rhodanese-like_dom_sf"/>
</dbReference>
<accession>A0A831RU58</accession>
<gene>
    <name evidence="3" type="ORF">ENJ12_09650</name>
</gene>
<dbReference type="CDD" id="cd00158">
    <property type="entry name" value="RHOD"/>
    <property type="match status" value="1"/>
</dbReference>
<feature type="signal peptide" evidence="1">
    <location>
        <begin position="1"/>
        <end position="21"/>
    </location>
</feature>
<dbReference type="Pfam" id="PF00581">
    <property type="entry name" value="Rhodanese"/>
    <property type="match status" value="1"/>
</dbReference>
<sequence length="243" mass="27355">MKICFLLLFAGILLPVLPVAAEELKVGLDSKFIPLTSNKPYIYVVHEGSSVKVQRVQDRNYELSGHYAKTIQPCPPFCIKPMSPAPDVETYGEVEMFDFMETKLRDGKGLLIDARTPSWFKKGTIPGSVNIPFTVLTKEPDSPEIAEWLEKFGAKERGDIGFFTALLEKWGIVDSKYKTEDWDFTQAKELVLFCNGPDCGQSPRAIRGLLAADYPSDKIKYYRGGMRLWEFWGITTVIPSVGE</sequence>
<comment type="caution">
    <text evidence="3">The sequence shown here is derived from an EMBL/GenBank/DDBJ whole genome shotgun (WGS) entry which is preliminary data.</text>
</comment>
<protein>
    <submittedName>
        <fullName evidence="3">Rhodanese-like domain-containing protein</fullName>
    </submittedName>
</protein>
<name>A0A831RU58_9GAMM</name>
<keyword evidence="1" id="KW-0732">Signal</keyword>
<feature type="domain" description="Rhodanese" evidence="2">
    <location>
        <begin position="105"/>
        <end position="235"/>
    </location>
</feature>